<name>A0A9P6E427_9AGAR</name>
<evidence type="ECO:0000256" key="1">
    <source>
        <dbReference type="SAM" id="MobiDB-lite"/>
    </source>
</evidence>
<protein>
    <recommendedName>
        <fullName evidence="3">DUF6533 domain-containing protein</fullName>
    </recommendedName>
</protein>
<keyword evidence="2" id="KW-0812">Transmembrane</keyword>
<comment type="caution">
    <text evidence="4">The sequence shown here is derived from an EMBL/GenBank/DDBJ whole genome shotgun (WGS) entry which is preliminary data.</text>
</comment>
<feature type="compositionally biased region" description="Pro residues" evidence="1">
    <location>
        <begin position="300"/>
        <end position="309"/>
    </location>
</feature>
<evidence type="ECO:0000313" key="5">
    <source>
        <dbReference type="Proteomes" id="UP000807306"/>
    </source>
</evidence>
<reference evidence="4" key="1">
    <citation type="submission" date="2020-11" db="EMBL/GenBank/DDBJ databases">
        <authorList>
            <consortium name="DOE Joint Genome Institute"/>
            <person name="Ahrendt S."/>
            <person name="Riley R."/>
            <person name="Andreopoulos W."/>
            <person name="Labutti K."/>
            <person name="Pangilinan J."/>
            <person name="Ruiz-Duenas F.J."/>
            <person name="Barrasa J.M."/>
            <person name="Sanchez-Garcia M."/>
            <person name="Camarero S."/>
            <person name="Miyauchi S."/>
            <person name="Serrano A."/>
            <person name="Linde D."/>
            <person name="Babiker R."/>
            <person name="Drula E."/>
            <person name="Ayuso-Fernandez I."/>
            <person name="Pacheco R."/>
            <person name="Padilla G."/>
            <person name="Ferreira P."/>
            <person name="Barriuso J."/>
            <person name="Kellner H."/>
            <person name="Castanera R."/>
            <person name="Alfaro M."/>
            <person name="Ramirez L."/>
            <person name="Pisabarro A.G."/>
            <person name="Kuo A."/>
            <person name="Tritt A."/>
            <person name="Lipzen A."/>
            <person name="He G."/>
            <person name="Yan M."/>
            <person name="Ng V."/>
            <person name="Cullen D."/>
            <person name="Martin F."/>
            <person name="Rosso M.-N."/>
            <person name="Henrissat B."/>
            <person name="Hibbett D."/>
            <person name="Martinez A.T."/>
            <person name="Grigoriev I.V."/>
        </authorList>
    </citation>
    <scope>NUCLEOTIDE SEQUENCE</scope>
    <source>
        <strain evidence="4">CBS 506.95</strain>
    </source>
</reference>
<dbReference type="Proteomes" id="UP000807306">
    <property type="component" value="Unassembled WGS sequence"/>
</dbReference>
<keyword evidence="2" id="KW-1133">Transmembrane helix</keyword>
<feature type="transmembrane region" description="Helical" evidence="2">
    <location>
        <begin position="145"/>
        <end position="168"/>
    </location>
</feature>
<sequence length="309" mass="35066">MSISALNTATTALVVKYNIQFASIALLYYDYSLTWSREIQFFWLRKPSLSTVLYFCCRYALISNVIYAFAMAGKIKFMRIQCPEYFLYYIRVFLIDKMSEVVWGARTYAVFDRNKVVLGLLAAIGTVVALLSVQNHTRWIPPQLLPIMTATFEILAAILTTVQICKMIRLTRSDGPKRRGLAQLVLEQGTLYIVFVSLFSVGTILLLNIKATKGTPFEKLLNALNIPFLLNLREWENASVSAYSESKVLDSISMPLGFEEALHVLEEVDDHASDNHSSWSEEMRRDPLLRNPNEEVLHIAPPPVGSDRV</sequence>
<dbReference type="Pfam" id="PF20151">
    <property type="entry name" value="DUF6533"/>
    <property type="match status" value="1"/>
</dbReference>
<dbReference type="AlphaFoldDB" id="A0A9P6E427"/>
<dbReference type="EMBL" id="MU157957">
    <property type="protein sequence ID" value="KAF9522171.1"/>
    <property type="molecule type" value="Genomic_DNA"/>
</dbReference>
<feature type="transmembrane region" description="Helical" evidence="2">
    <location>
        <begin position="12"/>
        <end position="31"/>
    </location>
</feature>
<feature type="transmembrane region" description="Helical" evidence="2">
    <location>
        <begin position="116"/>
        <end position="133"/>
    </location>
</feature>
<dbReference type="OrthoDB" id="2692685at2759"/>
<keyword evidence="2" id="KW-0472">Membrane</keyword>
<organism evidence="4 5">
    <name type="scientific">Crepidotus variabilis</name>
    <dbReference type="NCBI Taxonomy" id="179855"/>
    <lineage>
        <taxon>Eukaryota</taxon>
        <taxon>Fungi</taxon>
        <taxon>Dikarya</taxon>
        <taxon>Basidiomycota</taxon>
        <taxon>Agaricomycotina</taxon>
        <taxon>Agaricomycetes</taxon>
        <taxon>Agaricomycetidae</taxon>
        <taxon>Agaricales</taxon>
        <taxon>Agaricineae</taxon>
        <taxon>Crepidotaceae</taxon>
        <taxon>Crepidotus</taxon>
    </lineage>
</organism>
<feature type="region of interest" description="Disordered" evidence="1">
    <location>
        <begin position="290"/>
        <end position="309"/>
    </location>
</feature>
<feature type="transmembrane region" description="Helical" evidence="2">
    <location>
        <begin position="51"/>
        <end position="70"/>
    </location>
</feature>
<feature type="domain" description="DUF6533" evidence="3">
    <location>
        <begin position="20"/>
        <end position="60"/>
    </location>
</feature>
<evidence type="ECO:0000256" key="2">
    <source>
        <dbReference type="SAM" id="Phobius"/>
    </source>
</evidence>
<evidence type="ECO:0000313" key="4">
    <source>
        <dbReference type="EMBL" id="KAF9522171.1"/>
    </source>
</evidence>
<proteinExistence type="predicted"/>
<evidence type="ECO:0000259" key="3">
    <source>
        <dbReference type="Pfam" id="PF20151"/>
    </source>
</evidence>
<feature type="transmembrane region" description="Helical" evidence="2">
    <location>
        <begin position="189"/>
        <end position="209"/>
    </location>
</feature>
<dbReference type="InterPro" id="IPR045340">
    <property type="entry name" value="DUF6533"/>
</dbReference>
<gene>
    <name evidence="4" type="ORF">CPB83DRAFT_840676</name>
</gene>
<keyword evidence="5" id="KW-1185">Reference proteome</keyword>
<accession>A0A9P6E427</accession>